<sequence length="132" mass="15204">MSDFADLPDGWVVWNEEPDGHCVLAYRPDVFDSTEFPAPCLPTLYLTRGRRNHRRPGVSREDAVSGDWYVTLNLEPDVQLQETNRYEDREAGVDGTIELARRFADGEIDPDDVYQVPREEYVEKLRELTGQS</sequence>
<protein>
    <submittedName>
        <fullName evidence="1">DUF5820 family protein</fullName>
    </submittedName>
</protein>
<dbReference type="RefSeq" id="WP_256398233.1">
    <property type="nucleotide sequence ID" value="NZ_JANHJR010000001.1"/>
</dbReference>
<comment type="caution">
    <text evidence="1">The sequence shown here is derived from an EMBL/GenBank/DDBJ whole genome shotgun (WGS) entry which is preliminary data.</text>
</comment>
<accession>A0ABD6DJJ5</accession>
<organism evidence="1 2">
    <name type="scientific">Haloarchaeobius litoreus</name>
    <dbReference type="NCBI Taxonomy" id="755306"/>
    <lineage>
        <taxon>Archaea</taxon>
        <taxon>Methanobacteriati</taxon>
        <taxon>Methanobacteriota</taxon>
        <taxon>Stenosarchaea group</taxon>
        <taxon>Halobacteria</taxon>
        <taxon>Halobacteriales</taxon>
        <taxon>Halorubellaceae</taxon>
        <taxon>Haloarchaeobius</taxon>
    </lineage>
</organism>
<dbReference type="InterPro" id="IPR043858">
    <property type="entry name" value="DUF5820"/>
</dbReference>
<dbReference type="EMBL" id="JBHUDO010000002">
    <property type="protein sequence ID" value="MFD1646243.1"/>
    <property type="molecule type" value="Genomic_DNA"/>
</dbReference>
<evidence type="ECO:0000313" key="1">
    <source>
        <dbReference type="EMBL" id="MFD1646243.1"/>
    </source>
</evidence>
<gene>
    <name evidence="1" type="ORF">ACFSBL_11165</name>
</gene>
<name>A0ABD6DJJ5_9EURY</name>
<evidence type="ECO:0000313" key="2">
    <source>
        <dbReference type="Proteomes" id="UP001597034"/>
    </source>
</evidence>
<dbReference type="Pfam" id="PF19137">
    <property type="entry name" value="DUF5820"/>
    <property type="match status" value="1"/>
</dbReference>
<keyword evidence="2" id="KW-1185">Reference proteome</keyword>
<dbReference type="AlphaFoldDB" id="A0ABD6DJJ5"/>
<dbReference type="Proteomes" id="UP001597034">
    <property type="component" value="Unassembled WGS sequence"/>
</dbReference>
<proteinExistence type="predicted"/>
<reference evidence="1 2" key="1">
    <citation type="journal article" date="2019" name="Int. J. Syst. Evol. Microbiol.">
        <title>The Global Catalogue of Microorganisms (GCM) 10K type strain sequencing project: providing services to taxonomists for standard genome sequencing and annotation.</title>
        <authorList>
            <consortium name="The Broad Institute Genomics Platform"/>
            <consortium name="The Broad Institute Genome Sequencing Center for Infectious Disease"/>
            <person name="Wu L."/>
            <person name="Ma J."/>
        </authorList>
    </citation>
    <scope>NUCLEOTIDE SEQUENCE [LARGE SCALE GENOMIC DNA]</scope>
    <source>
        <strain evidence="1 2">CGMCC 1.10390</strain>
    </source>
</reference>